<sequence length="235" mass="26164">MKPVIVLLSASERKYGSSSQLLHIAAEGVRDAQGEFEIVHLSDHTIKSCIGCASDEEKFCKYPCLIQDDDFNMIASKLIQAQGFVIATPVYWYAPNGTLKHFIDRLTSLENMIDHAGKSLLEGKVAGFIAAGLDSGVMMAISYLIVALNSMGVHIVPWSMAYTHSQDPTEDLQAIMDAYNVGILVTKTARIFMNSEPVGYEPNVDVGRLKRKAEQIKREFEVQRKLRINSFEFSQ</sequence>
<keyword evidence="1" id="KW-0285">Flavoprotein</keyword>
<dbReference type="Proteomes" id="UP000077469">
    <property type="component" value="Chromosome"/>
</dbReference>
<name>A0A0X1KPQ1_9THEM</name>
<accession>A0A0X1KPQ1</accession>
<dbReference type="GO" id="GO:0016491">
    <property type="term" value="F:oxidoreductase activity"/>
    <property type="evidence" value="ECO:0007669"/>
    <property type="project" value="InterPro"/>
</dbReference>
<keyword evidence="5" id="KW-1185">Reference proteome</keyword>
<gene>
    <name evidence="4" type="ORF">AJ81_02120</name>
</gene>
<dbReference type="PANTHER" id="PTHR43278:SF4">
    <property type="entry name" value="NAD(P)H-DEPENDENT FMN-CONTAINING OXIDOREDUCTASE YWQN-RELATED"/>
    <property type="match status" value="1"/>
</dbReference>
<evidence type="ECO:0000259" key="3">
    <source>
        <dbReference type="Pfam" id="PF03358"/>
    </source>
</evidence>
<dbReference type="STRING" id="1123384.AJ81_02120"/>
<dbReference type="InterPro" id="IPR051796">
    <property type="entry name" value="ISF_SsuE-like"/>
</dbReference>
<dbReference type="InterPro" id="IPR005025">
    <property type="entry name" value="FMN_Rdtase-like_dom"/>
</dbReference>
<dbReference type="PaxDb" id="1123384-AJ81_02120"/>
<dbReference type="Pfam" id="PF03358">
    <property type="entry name" value="FMN_red"/>
    <property type="match status" value="1"/>
</dbReference>
<evidence type="ECO:0000256" key="1">
    <source>
        <dbReference type="ARBA" id="ARBA00022630"/>
    </source>
</evidence>
<evidence type="ECO:0000256" key="2">
    <source>
        <dbReference type="ARBA" id="ARBA00022643"/>
    </source>
</evidence>
<dbReference type="PANTHER" id="PTHR43278">
    <property type="entry name" value="NAD(P)H-DEPENDENT FMN-CONTAINING OXIDOREDUCTASE YWQN-RELATED"/>
    <property type="match status" value="1"/>
</dbReference>
<dbReference type="RefSeq" id="WP_031503646.1">
    <property type="nucleotide sequence ID" value="NC_022795.1"/>
</dbReference>
<organism evidence="4 5">
    <name type="scientific">Pseudothermotoga hypogea DSM 11164 = NBRC 106472</name>
    <dbReference type="NCBI Taxonomy" id="1123384"/>
    <lineage>
        <taxon>Bacteria</taxon>
        <taxon>Thermotogati</taxon>
        <taxon>Thermotogota</taxon>
        <taxon>Thermotogae</taxon>
        <taxon>Thermotogales</taxon>
        <taxon>Thermotogaceae</taxon>
        <taxon>Pseudothermotoga</taxon>
    </lineage>
</organism>
<feature type="domain" description="NADPH-dependent FMN reductase-like" evidence="3">
    <location>
        <begin position="5"/>
        <end position="158"/>
    </location>
</feature>
<dbReference type="Gene3D" id="3.40.50.360">
    <property type="match status" value="1"/>
</dbReference>
<reference evidence="4 5" key="1">
    <citation type="submission" date="2014-01" db="EMBL/GenBank/DDBJ databases">
        <title>Genome sequencing of Thermotog hypogea.</title>
        <authorList>
            <person name="Zhang X."/>
            <person name="Alvare G."/>
            <person name="Fristensky B."/>
            <person name="Chen L."/>
            <person name="Suen T."/>
            <person name="Chen Q."/>
            <person name="Ma K."/>
        </authorList>
    </citation>
    <scope>NUCLEOTIDE SEQUENCE [LARGE SCALE GENOMIC DNA]</scope>
    <source>
        <strain evidence="4 5">DSM 11164</strain>
    </source>
</reference>
<protein>
    <submittedName>
        <fullName evidence="4">NADPH-dependent FMN reductase</fullName>
    </submittedName>
</protein>
<dbReference type="InterPro" id="IPR029039">
    <property type="entry name" value="Flavoprotein-like_sf"/>
</dbReference>
<dbReference type="AlphaFoldDB" id="A0A0X1KPQ1"/>
<dbReference type="OrthoDB" id="9790975at2"/>
<dbReference type="EMBL" id="CP007141">
    <property type="protein sequence ID" value="AJC73199.1"/>
    <property type="molecule type" value="Genomic_DNA"/>
</dbReference>
<proteinExistence type="predicted"/>
<dbReference type="SUPFAM" id="SSF52218">
    <property type="entry name" value="Flavoproteins"/>
    <property type="match status" value="1"/>
</dbReference>
<dbReference type="PATRIC" id="fig|1123384.7.peg.420"/>
<keyword evidence="2" id="KW-0288">FMN</keyword>
<dbReference type="KEGG" id="phy:AJ81_02120"/>
<evidence type="ECO:0000313" key="4">
    <source>
        <dbReference type="EMBL" id="AJC73199.1"/>
    </source>
</evidence>
<evidence type="ECO:0000313" key="5">
    <source>
        <dbReference type="Proteomes" id="UP000077469"/>
    </source>
</evidence>